<dbReference type="Proteomes" id="UP000018877">
    <property type="component" value="Unassembled WGS sequence"/>
</dbReference>
<protein>
    <submittedName>
        <fullName evidence="3">Succinyl-CoA:3-ketoacid-coenzyme A transferase subunit B</fullName>
    </submittedName>
</protein>
<dbReference type="InterPro" id="IPR012791">
    <property type="entry name" value="3-oxoacid_CoA-transf_B"/>
</dbReference>
<name>A0AB94IFH6_9BACI</name>
<dbReference type="Gene3D" id="3.40.1080.10">
    <property type="entry name" value="Glutaconate Coenzyme A-transferase"/>
    <property type="match status" value="1"/>
</dbReference>
<gene>
    <name evidence="3" type="ORF">BAVI_25559</name>
</gene>
<evidence type="ECO:0000256" key="2">
    <source>
        <dbReference type="ARBA" id="ARBA00022679"/>
    </source>
</evidence>
<dbReference type="PANTHER" id="PTHR13707:SF57">
    <property type="entry name" value="SUCCINYL-COA:3-KETOACID COENZYME A TRANSFERASE SUBUNIT B-RELATED"/>
    <property type="match status" value="1"/>
</dbReference>
<keyword evidence="2 3" id="KW-0808">Transferase</keyword>
<dbReference type="SUPFAM" id="SSF100950">
    <property type="entry name" value="NagB/RpiA/CoA transferase-like"/>
    <property type="match status" value="1"/>
</dbReference>
<evidence type="ECO:0000256" key="1">
    <source>
        <dbReference type="ARBA" id="ARBA00007047"/>
    </source>
</evidence>
<evidence type="ECO:0000313" key="3">
    <source>
        <dbReference type="EMBL" id="ETI65864.1"/>
    </source>
</evidence>
<sequence>MSTREKTIVDKKEIQHLIAKRAAKELEGPCIVNLGIGIPTLVAEYIHDENVFLHTENGLLGVTDVEEQDMDPNLVNAGKLPVGEAIGASYFNSADSFAMIRGGHIDVAILGVLQVDQTGVIANWAVPGKNIMGVGGAMDLLVGAKKVILAMTHTNKDGSRKILKECTYPITSTRSVDKIITELAIFEVVNKTLRLVELMPGVTIEEVREKTEADFIDSLGDV</sequence>
<proteinExistence type="inferred from homology"/>
<comment type="similarity">
    <text evidence="1">Belongs to the 3-oxoacid CoA-transferase subunit B family.</text>
</comment>
<dbReference type="InterPro" id="IPR004165">
    <property type="entry name" value="CoA_trans_fam_I"/>
</dbReference>
<dbReference type="GO" id="GO:0008410">
    <property type="term" value="F:CoA-transferase activity"/>
    <property type="evidence" value="ECO:0007669"/>
    <property type="project" value="InterPro"/>
</dbReference>
<dbReference type="Pfam" id="PF01144">
    <property type="entry name" value="CoA_trans"/>
    <property type="match status" value="1"/>
</dbReference>
<accession>A0AB94IFH6</accession>
<comment type="caution">
    <text evidence="3">The sequence shown here is derived from an EMBL/GenBank/DDBJ whole genome shotgun (WGS) entry which is preliminary data.</text>
</comment>
<keyword evidence="4" id="KW-1185">Reference proteome</keyword>
<dbReference type="SMART" id="SM00882">
    <property type="entry name" value="CoA_trans"/>
    <property type="match status" value="1"/>
</dbReference>
<dbReference type="PANTHER" id="PTHR13707">
    <property type="entry name" value="KETOACID-COENZYME A TRANSFERASE"/>
    <property type="match status" value="1"/>
</dbReference>
<evidence type="ECO:0000313" key="4">
    <source>
        <dbReference type="Proteomes" id="UP000018877"/>
    </source>
</evidence>
<dbReference type="NCBIfam" id="TIGR02428">
    <property type="entry name" value="pcaJ_scoB_fam"/>
    <property type="match status" value="1"/>
</dbReference>
<dbReference type="AlphaFoldDB" id="A0AB94IFH6"/>
<organism evidence="3 4">
    <name type="scientific">Neobacillus vireti LMG 21834</name>
    <dbReference type="NCBI Taxonomy" id="1131730"/>
    <lineage>
        <taxon>Bacteria</taxon>
        <taxon>Bacillati</taxon>
        <taxon>Bacillota</taxon>
        <taxon>Bacilli</taxon>
        <taxon>Bacillales</taxon>
        <taxon>Bacillaceae</taxon>
        <taxon>Neobacillus</taxon>
    </lineage>
</organism>
<dbReference type="EMBL" id="ALAN01000218">
    <property type="protein sequence ID" value="ETI65864.1"/>
    <property type="molecule type" value="Genomic_DNA"/>
</dbReference>
<dbReference type="RefSeq" id="WP_024031264.1">
    <property type="nucleotide sequence ID" value="NZ_ALAN01000218.1"/>
</dbReference>
<reference evidence="3 4" key="1">
    <citation type="journal article" date="2014" name="Environ. Microbiol.">
        <title>The nitrate-ammonifying and nosZ-carrying bacterium Bacillus vireti is a potent source and sink for nitric and nitrous oxide under high nitrate conditions.</title>
        <authorList>
            <person name="Mania D."/>
            <person name="Heylen K."/>
            <person name="van Spanning R.J."/>
            <person name="Frostegard A."/>
        </authorList>
    </citation>
    <scope>NUCLEOTIDE SEQUENCE [LARGE SCALE GENOMIC DNA]</scope>
    <source>
        <strain evidence="3 4">LMG 21834</strain>
    </source>
</reference>
<dbReference type="InterPro" id="IPR037171">
    <property type="entry name" value="NagB/RpiA_transferase-like"/>
</dbReference>